<gene>
    <name evidence="1" type="ORF">BKP35_09270</name>
</gene>
<comment type="caution">
    <text evidence="1">The sequence shown here is derived from an EMBL/GenBank/DDBJ whole genome shotgun (WGS) entry which is preliminary data.</text>
</comment>
<dbReference type="SUPFAM" id="SSF52540">
    <property type="entry name" value="P-loop containing nucleoside triphosphate hydrolases"/>
    <property type="match status" value="1"/>
</dbReference>
<protein>
    <submittedName>
        <fullName evidence="1">Uncharacterized protein</fullName>
    </submittedName>
</protein>
<organism evidence="1 2">
    <name type="scientific">Anaerobacillus arseniciselenatis</name>
    <dbReference type="NCBI Taxonomy" id="85682"/>
    <lineage>
        <taxon>Bacteria</taxon>
        <taxon>Bacillati</taxon>
        <taxon>Bacillota</taxon>
        <taxon>Bacilli</taxon>
        <taxon>Bacillales</taxon>
        <taxon>Bacillaceae</taxon>
        <taxon>Anaerobacillus</taxon>
    </lineage>
</organism>
<proteinExistence type="predicted"/>
<dbReference type="RefSeq" id="WP_071313069.1">
    <property type="nucleotide sequence ID" value="NZ_MLQQ01000018.1"/>
</dbReference>
<accession>A0A1S2LJR3</accession>
<keyword evidence="2" id="KW-1185">Reference proteome</keyword>
<sequence length="359" mass="40374">MTTKHYFLDGNTSKGYVSLIQYVIDGINKIYVVKGSLSSEKTKLFKKISKHFEQKGHLVQWLHNPSDEENLDGVIIPEKGIAVIDGTARNGIEAKYANFIEQVFDLDESLNKATVVKNKNLIIQLQSEVEKLHQEAYARFANGVEIHKKKEELYISAMDFDKANKVTAQLAANLFHDVSIDGEKPIVEQLFFGAATPKGAINYIDNITSDINKRYIIKGRSGSGKSTVMRKIAKYGENLGLTVQYFPCGLDPHSLDMIIIPSLSVAILDGTAPHVIDPTRKSDEVIDMFELCMDQSVEAKYDQQFDELQVQYKQQMKEGTELLQKALEAKNKLEQYYEEAVDSDLLNQKGKEIVSAITN</sequence>
<reference evidence="1 2" key="1">
    <citation type="submission" date="2016-10" db="EMBL/GenBank/DDBJ databases">
        <title>Draft genome sequences of four alkaliphilic bacteria belonging to the Anaerobacillus genus.</title>
        <authorList>
            <person name="Bassil N.M."/>
            <person name="Lloyd J.R."/>
        </authorList>
    </citation>
    <scope>NUCLEOTIDE SEQUENCE [LARGE SCALE GENOMIC DNA]</scope>
    <source>
        <strain evidence="1 2">DSM 15340</strain>
    </source>
</reference>
<dbReference type="AlphaFoldDB" id="A0A1S2LJR3"/>
<dbReference type="InterPro" id="IPR027417">
    <property type="entry name" value="P-loop_NTPase"/>
</dbReference>
<dbReference type="EMBL" id="MLQQ01000018">
    <property type="protein sequence ID" value="OIJ12762.1"/>
    <property type="molecule type" value="Genomic_DNA"/>
</dbReference>
<evidence type="ECO:0000313" key="2">
    <source>
        <dbReference type="Proteomes" id="UP000180098"/>
    </source>
</evidence>
<dbReference type="Proteomes" id="UP000180098">
    <property type="component" value="Unassembled WGS sequence"/>
</dbReference>
<dbReference type="OrthoDB" id="9781752at2"/>
<name>A0A1S2LJR3_9BACI</name>
<evidence type="ECO:0000313" key="1">
    <source>
        <dbReference type="EMBL" id="OIJ12762.1"/>
    </source>
</evidence>